<organism evidence="8 9">
    <name type="scientific">Microbacterium rhizosphaerae</name>
    <dbReference type="NCBI Taxonomy" id="1678237"/>
    <lineage>
        <taxon>Bacteria</taxon>
        <taxon>Bacillati</taxon>
        <taxon>Actinomycetota</taxon>
        <taxon>Actinomycetes</taxon>
        <taxon>Micrococcales</taxon>
        <taxon>Microbacteriaceae</taxon>
        <taxon>Microbacterium</taxon>
    </lineage>
</organism>
<dbReference type="Pfam" id="PF13396">
    <property type="entry name" value="PLDc_N"/>
    <property type="match status" value="1"/>
</dbReference>
<evidence type="ECO:0000313" key="9">
    <source>
        <dbReference type="Proteomes" id="UP001323798"/>
    </source>
</evidence>
<accession>A0ABZ0SIB2</accession>
<dbReference type="EMBL" id="CP139368">
    <property type="protein sequence ID" value="WPR88554.1"/>
    <property type="molecule type" value="Genomic_DNA"/>
</dbReference>
<evidence type="ECO:0000256" key="3">
    <source>
        <dbReference type="ARBA" id="ARBA00022692"/>
    </source>
</evidence>
<dbReference type="InterPro" id="IPR027379">
    <property type="entry name" value="CLS_N"/>
</dbReference>
<dbReference type="RefSeq" id="WP_320941273.1">
    <property type="nucleotide sequence ID" value="NZ_BAABEU010000006.1"/>
</dbReference>
<name>A0ABZ0SIB2_9MICO</name>
<feature type="transmembrane region" description="Helical" evidence="6">
    <location>
        <begin position="17"/>
        <end position="35"/>
    </location>
</feature>
<comment type="subcellular location">
    <subcellularLocation>
        <location evidence="1">Cell membrane</location>
        <topology evidence="1">Multi-pass membrane protein</topology>
    </subcellularLocation>
</comment>
<feature type="domain" description="Cardiolipin synthase N-terminal" evidence="7">
    <location>
        <begin position="28"/>
        <end position="71"/>
    </location>
</feature>
<sequence length="73" mass="7998">MTSGAKKFSELSRGRQAGIAVGAVVQLALAVWAYVDLARRAPSEVRGRKGLWVPVILVNWIGPAAYFVFGRRR</sequence>
<dbReference type="Proteomes" id="UP001323798">
    <property type="component" value="Chromosome"/>
</dbReference>
<keyword evidence="3 6" id="KW-0812">Transmembrane</keyword>
<protein>
    <submittedName>
        <fullName evidence="8">PLD nuclease N-terminal domain-containing protein</fullName>
    </submittedName>
</protein>
<gene>
    <name evidence="8" type="ORF">SM116_12315</name>
</gene>
<keyword evidence="5 6" id="KW-0472">Membrane</keyword>
<evidence type="ECO:0000256" key="4">
    <source>
        <dbReference type="ARBA" id="ARBA00022989"/>
    </source>
</evidence>
<evidence type="ECO:0000259" key="7">
    <source>
        <dbReference type="Pfam" id="PF13396"/>
    </source>
</evidence>
<reference evidence="8 9" key="1">
    <citation type="submission" date="2023-11" db="EMBL/GenBank/DDBJ databases">
        <title>Genome sequence of Microbacterium rhizosphaerae KACC 19337.</title>
        <authorList>
            <person name="Choi H."/>
            <person name="Kim S."/>
            <person name="Kim Y."/>
            <person name="Kwon S.-W."/>
            <person name="Heo J."/>
        </authorList>
    </citation>
    <scope>NUCLEOTIDE SEQUENCE [LARGE SCALE GENOMIC DNA]</scope>
    <source>
        <strain evidence="8 9">KACC 19337</strain>
    </source>
</reference>
<keyword evidence="2" id="KW-1003">Cell membrane</keyword>
<evidence type="ECO:0000256" key="6">
    <source>
        <dbReference type="SAM" id="Phobius"/>
    </source>
</evidence>
<evidence type="ECO:0000313" key="8">
    <source>
        <dbReference type="EMBL" id="WPR88554.1"/>
    </source>
</evidence>
<evidence type="ECO:0000256" key="2">
    <source>
        <dbReference type="ARBA" id="ARBA00022475"/>
    </source>
</evidence>
<keyword evidence="9" id="KW-1185">Reference proteome</keyword>
<evidence type="ECO:0000256" key="5">
    <source>
        <dbReference type="ARBA" id="ARBA00023136"/>
    </source>
</evidence>
<feature type="transmembrane region" description="Helical" evidence="6">
    <location>
        <begin position="51"/>
        <end position="69"/>
    </location>
</feature>
<proteinExistence type="predicted"/>
<keyword evidence="4 6" id="KW-1133">Transmembrane helix</keyword>
<evidence type="ECO:0000256" key="1">
    <source>
        <dbReference type="ARBA" id="ARBA00004651"/>
    </source>
</evidence>